<dbReference type="PANTHER" id="PTHR34478">
    <property type="entry name" value="PROTEIN LEMA"/>
    <property type="match status" value="1"/>
</dbReference>
<evidence type="ECO:0000256" key="4">
    <source>
        <dbReference type="ARBA" id="ARBA00022989"/>
    </source>
</evidence>
<evidence type="ECO:0000256" key="5">
    <source>
        <dbReference type="ARBA" id="ARBA00023136"/>
    </source>
</evidence>
<accession>A0A2Z3HTE7</accession>
<comment type="similarity">
    <text evidence="2">Belongs to the LemA family.</text>
</comment>
<organism evidence="8 9">
    <name type="scientific">Phenylobacterium parvum</name>
    <dbReference type="NCBI Taxonomy" id="2201350"/>
    <lineage>
        <taxon>Bacteria</taxon>
        <taxon>Pseudomonadati</taxon>
        <taxon>Pseudomonadota</taxon>
        <taxon>Alphaproteobacteria</taxon>
        <taxon>Caulobacterales</taxon>
        <taxon>Caulobacteraceae</taxon>
        <taxon>Phenylobacterium</taxon>
    </lineage>
</organism>
<feature type="signal peptide" evidence="7">
    <location>
        <begin position="1"/>
        <end position="28"/>
    </location>
</feature>
<feature type="compositionally biased region" description="Low complexity" evidence="6">
    <location>
        <begin position="207"/>
        <end position="216"/>
    </location>
</feature>
<dbReference type="PANTHER" id="PTHR34478:SF2">
    <property type="entry name" value="MEMBRANE PROTEIN"/>
    <property type="match status" value="1"/>
</dbReference>
<dbReference type="Pfam" id="PF04011">
    <property type="entry name" value="LemA"/>
    <property type="match status" value="1"/>
</dbReference>
<dbReference type="Proteomes" id="UP000247763">
    <property type="component" value="Chromosome"/>
</dbReference>
<feature type="region of interest" description="Disordered" evidence="6">
    <location>
        <begin position="197"/>
        <end position="216"/>
    </location>
</feature>
<dbReference type="EMBL" id="CP029479">
    <property type="protein sequence ID" value="AWM76600.1"/>
    <property type="molecule type" value="Genomic_DNA"/>
</dbReference>
<dbReference type="InterPro" id="IPR023353">
    <property type="entry name" value="LemA-like_dom_sf"/>
</dbReference>
<keyword evidence="5" id="KW-0472">Membrane</keyword>
<protein>
    <submittedName>
        <fullName evidence="8">LemA family protein</fullName>
    </submittedName>
</protein>
<dbReference type="SUPFAM" id="SSF140478">
    <property type="entry name" value="LemA-like"/>
    <property type="match status" value="1"/>
</dbReference>
<dbReference type="PROSITE" id="PS51257">
    <property type="entry name" value="PROKAR_LIPOPROTEIN"/>
    <property type="match status" value="1"/>
</dbReference>
<evidence type="ECO:0000313" key="9">
    <source>
        <dbReference type="Proteomes" id="UP000247763"/>
    </source>
</evidence>
<gene>
    <name evidence="8" type="ORF">HYN04_01745</name>
</gene>
<reference evidence="9" key="1">
    <citation type="submission" date="2018-05" db="EMBL/GenBank/DDBJ databases">
        <title>Genome sequencing of Phenylobacterium sp. HYN0004.</title>
        <authorList>
            <person name="Yi H."/>
            <person name="Baek C."/>
        </authorList>
    </citation>
    <scope>NUCLEOTIDE SEQUENCE [LARGE SCALE GENOMIC DNA]</scope>
    <source>
        <strain evidence="9">HYN0004</strain>
    </source>
</reference>
<evidence type="ECO:0000256" key="6">
    <source>
        <dbReference type="SAM" id="MobiDB-lite"/>
    </source>
</evidence>
<evidence type="ECO:0000256" key="3">
    <source>
        <dbReference type="ARBA" id="ARBA00022692"/>
    </source>
</evidence>
<keyword evidence="4" id="KW-1133">Transmembrane helix</keyword>
<dbReference type="RefSeq" id="WP_110449169.1">
    <property type="nucleotide sequence ID" value="NZ_CP029479.1"/>
</dbReference>
<keyword evidence="3" id="KW-0812">Transmembrane</keyword>
<dbReference type="GO" id="GO:0016020">
    <property type="term" value="C:membrane"/>
    <property type="evidence" value="ECO:0007669"/>
    <property type="project" value="UniProtKB-SubCell"/>
</dbReference>
<keyword evidence="7" id="KW-0732">Signal</keyword>
<evidence type="ECO:0000313" key="8">
    <source>
        <dbReference type="EMBL" id="AWM76600.1"/>
    </source>
</evidence>
<feature type="chain" id="PRO_5016424653" evidence="7">
    <location>
        <begin position="29"/>
        <end position="216"/>
    </location>
</feature>
<dbReference type="InterPro" id="IPR007156">
    <property type="entry name" value="MamQ_LemA"/>
</dbReference>
<name>A0A2Z3HTE7_9CAUL</name>
<evidence type="ECO:0000256" key="7">
    <source>
        <dbReference type="SAM" id="SignalP"/>
    </source>
</evidence>
<dbReference type="KEGG" id="phb:HYN04_01745"/>
<dbReference type="AlphaFoldDB" id="A0A2Z3HTE7"/>
<dbReference type="Gene3D" id="1.20.1440.20">
    <property type="entry name" value="LemA-like domain"/>
    <property type="match status" value="1"/>
</dbReference>
<dbReference type="OrthoDB" id="9804152at2"/>
<evidence type="ECO:0000256" key="2">
    <source>
        <dbReference type="ARBA" id="ARBA00008854"/>
    </source>
</evidence>
<evidence type="ECO:0000256" key="1">
    <source>
        <dbReference type="ARBA" id="ARBA00004167"/>
    </source>
</evidence>
<keyword evidence="9" id="KW-1185">Reference proteome</keyword>
<proteinExistence type="inferred from homology"/>
<sequence>MNFSRKTLSRALLVAVAPLFLAACGVNAIPTKEEAAKAQWAEVQNQYQRRADLIPNLVETVKGYAAQERNTLTEVTQARASATQVKVDADTLTDPAKFQEYSAAQDKLSGVLGRLMMIQERYPDLKSNQNFLALQSQLEGTENRISIARRDYNEAVRNYNLEFKTFPNWFWTVVHRNSKPMQLFAANEAAQAAPTVSFAPAGPAPQAPATAPAPAQ</sequence>
<comment type="subcellular location">
    <subcellularLocation>
        <location evidence="1">Membrane</location>
        <topology evidence="1">Single-pass membrane protein</topology>
    </subcellularLocation>
</comment>